<dbReference type="AlphaFoldDB" id="A0ABD5XSF3"/>
<reference evidence="2 3" key="1">
    <citation type="journal article" date="2019" name="Int. J. Syst. Evol. Microbiol.">
        <title>The Global Catalogue of Microorganisms (GCM) 10K type strain sequencing project: providing services to taxonomists for standard genome sequencing and annotation.</title>
        <authorList>
            <consortium name="The Broad Institute Genomics Platform"/>
            <consortium name="The Broad Institute Genome Sequencing Center for Infectious Disease"/>
            <person name="Wu L."/>
            <person name="Ma J."/>
        </authorList>
    </citation>
    <scope>NUCLEOTIDE SEQUENCE [LARGE SCALE GENOMIC DNA]</scope>
    <source>
        <strain evidence="2 3">DT92</strain>
    </source>
</reference>
<comment type="caution">
    <text evidence="2">The sequence shown here is derived from an EMBL/GenBank/DDBJ whole genome shotgun (WGS) entry which is preliminary data.</text>
</comment>
<organism evidence="2 3">
    <name type="scientific">Halobaculum litoreum</name>
    <dbReference type="NCBI Taxonomy" id="3031998"/>
    <lineage>
        <taxon>Archaea</taxon>
        <taxon>Methanobacteriati</taxon>
        <taxon>Methanobacteriota</taxon>
        <taxon>Stenosarchaea group</taxon>
        <taxon>Halobacteria</taxon>
        <taxon>Halobacteriales</taxon>
        <taxon>Haloferacaceae</taxon>
        <taxon>Halobaculum</taxon>
    </lineage>
</organism>
<sequence length="99" mass="10920">MSRYRERGGGVALEDLAFGVAVAEGEDGREEPTNYEWQKVYAALRHHHVPKLASLRVLAFDPEAERVTRGPRFDAVRDALAAIDDTLDRGGQTHGDCGE</sequence>
<dbReference type="Pfam" id="PF24035">
    <property type="entry name" value="DUF7344"/>
    <property type="match status" value="1"/>
</dbReference>
<evidence type="ECO:0000313" key="3">
    <source>
        <dbReference type="Proteomes" id="UP001596368"/>
    </source>
</evidence>
<protein>
    <recommendedName>
        <fullName evidence="1">DUF7344 domain-containing protein</fullName>
    </recommendedName>
</protein>
<accession>A0ABD5XSF3</accession>
<gene>
    <name evidence="2" type="ORF">ACFQRB_19890</name>
</gene>
<evidence type="ECO:0000259" key="1">
    <source>
        <dbReference type="Pfam" id="PF24035"/>
    </source>
</evidence>
<dbReference type="InterPro" id="IPR055768">
    <property type="entry name" value="DUF7344"/>
</dbReference>
<name>A0ABD5XSF3_9EURY</name>
<proteinExistence type="predicted"/>
<feature type="domain" description="DUF7344" evidence="1">
    <location>
        <begin position="7"/>
        <end position="68"/>
    </location>
</feature>
<dbReference type="EMBL" id="JBHSZG010000008">
    <property type="protein sequence ID" value="MFC7138123.1"/>
    <property type="molecule type" value="Genomic_DNA"/>
</dbReference>
<dbReference type="Proteomes" id="UP001596368">
    <property type="component" value="Unassembled WGS sequence"/>
</dbReference>
<keyword evidence="3" id="KW-1185">Reference proteome</keyword>
<evidence type="ECO:0000313" key="2">
    <source>
        <dbReference type="EMBL" id="MFC7138123.1"/>
    </source>
</evidence>